<dbReference type="PANTHER" id="PTHR23192:SF27">
    <property type="entry name" value="NOELIN-2"/>
    <property type="match status" value="1"/>
</dbReference>
<dbReference type="AlphaFoldDB" id="A0A8C0P675"/>
<keyword evidence="6 9" id="KW-1015">Disulfide bond</keyword>
<comment type="subcellular location">
    <subcellularLocation>
        <location evidence="1">Secreted</location>
    </subcellularLocation>
    <subcellularLocation>
        <location evidence="8">Synapse</location>
    </subcellularLocation>
</comment>
<evidence type="ECO:0000256" key="8">
    <source>
        <dbReference type="ARBA" id="ARBA00034103"/>
    </source>
</evidence>
<accession>A0A8C0P675</accession>
<evidence type="ECO:0000256" key="11">
    <source>
        <dbReference type="SAM" id="MobiDB-lite"/>
    </source>
</evidence>
<feature type="region of interest" description="Disordered" evidence="11">
    <location>
        <begin position="47"/>
        <end position="193"/>
    </location>
</feature>
<feature type="compositionally biased region" description="Gly residues" evidence="11">
    <location>
        <begin position="183"/>
        <end position="193"/>
    </location>
</feature>
<feature type="coiled-coil region" evidence="10">
    <location>
        <begin position="340"/>
        <end position="386"/>
    </location>
</feature>
<reference evidence="13" key="1">
    <citation type="submission" date="2019-03" db="EMBL/GenBank/DDBJ databases">
        <authorList>
            <person name="Warren W.C."/>
            <person name="Johnson G.S."/>
        </authorList>
    </citation>
    <scope>NUCLEOTIDE SEQUENCE [LARGE SCALE GENOMIC DNA]</scope>
    <source>
        <strain evidence="13">Basenji</strain>
    </source>
</reference>
<evidence type="ECO:0000256" key="6">
    <source>
        <dbReference type="ARBA" id="ARBA00023157"/>
    </source>
</evidence>
<feature type="compositionally biased region" description="Pro residues" evidence="11">
    <location>
        <begin position="101"/>
        <end position="116"/>
    </location>
</feature>
<feature type="domain" description="Olfactomedin-like" evidence="12">
    <location>
        <begin position="388"/>
        <end position="640"/>
    </location>
</feature>
<dbReference type="PANTHER" id="PTHR23192">
    <property type="entry name" value="OLFACTOMEDIN-RELATED"/>
    <property type="match status" value="1"/>
</dbReference>
<evidence type="ECO:0000256" key="5">
    <source>
        <dbReference type="ARBA" id="ARBA00023054"/>
    </source>
</evidence>
<evidence type="ECO:0000256" key="3">
    <source>
        <dbReference type="ARBA" id="ARBA00022729"/>
    </source>
</evidence>
<dbReference type="Pfam" id="PF02191">
    <property type="entry name" value="OLF"/>
    <property type="match status" value="1"/>
</dbReference>
<evidence type="ECO:0000259" key="12">
    <source>
        <dbReference type="PROSITE" id="PS51132"/>
    </source>
</evidence>
<keyword evidence="2" id="KW-0964">Secreted</keyword>
<evidence type="ECO:0000256" key="9">
    <source>
        <dbReference type="PROSITE-ProRule" id="PRU00446"/>
    </source>
</evidence>
<dbReference type="Proteomes" id="UP000694429">
    <property type="component" value="Chromosome 20"/>
</dbReference>
<dbReference type="InterPro" id="IPR003112">
    <property type="entry name" value="Olfac-like_dom"/>
</dbReference>
<feature type="disulfide bond" evidence="9">
    <location>
        <begin position="389"/>
        <end position="571"/>
    </location>
</feature>
<dbReference type="InterPro" id="IPR050605">
    <property type="entry name" value="Olfactomedin-like_domain"/>
</dbReference>
<proteinExistence type="predicted"/>
<reference evidence="13" key="2">
    <citation type="submission" date="2025-08" db="UniProtKB">
        <authorList>
            <consortium name="Ensembl"/>
        </authorList>
    </citation>
    <scope>IDENTIFICATION</scope>
</reference>
<keyword evidence="5 10" id="KW-0175">Coiled coil</keyword>
<dbReference type="GO" id="GO:0045202">
    <property type="term" value="C:synapse"/>
    <property type="evidence" value="ECO:0007669"/>
    <property type="project" value="UniProtKB-SubCell"/>
</dbReference>
<dbReference type="Ensembl" id="ENSCAFT00030042037.1">
    <property type="protein sequence ID" value="ENSCAFP00030036670.1"/>
    <property type="gene ID" value="ENSCAFG00030022866.1"/>
</dbReference>
<feature type="compositionally biased region" description="Pro residues" evidence="11">
    <location>
        <begin position="51"/>
        <end position="63"/>
    </location>
</feature>
<keyword evidence="4" id="KW-0770">Synapse</keyword>
<dbReference type="Pfam" id="PF12308">
    <property type="entry name" value="Noelin-1"/>
    <property type="match status" value="1"/>
</dbReference>
<sequence length="648" mass="71212">MSLFVPTLSHPRVPARTPPFLDVPFHKLCLSFCRFLSSLRRGPLDLSPSLPGLPPTPPAPRSPSHPHLQRGKGPSEAEIYQHVTNPSPISVSHPHGAWSPAPVPGPAPPPSPPPDPRGVGARRRAGGGAGGGARNKDSERARGAGAGRNPGRRRGGGGGGEGRPGRAGSRKVAVPAPRRRSGGRGAGTPGGGRVMWPLTVPPLLLLLLCSGLAGQTLFQSPEEGWQLYTSAQAPDGKCICTAVIPAQSTCSRDGWSRELRQLMEKVQNVSQSMEVLELRTYRDLQYVRSMETLMRSLDARLRAADGSLSAKSFQELKDRMSELLPLSSVLEQYKADARTIVRLREEVRNLSSSLAAIQEEMGAYGYEDLQQRVMALEARLHACAQKLGCGKLTGVSNPITIRAMGSRFGSWMTDTMAPSADSRVWYMDGYYKGRRVLEFRTLGDFIKGQNFIQHLLPQPWAGTGHVVYNGSLFYNKYQSNVVVKYHFRSRSVLVQRSLPGAGYNNTFPYSWGGFSDMDFMVDESGLWAVYTTNQNAGNIVVSRLDPHTLEVVRSWDTGYPKRSAGEAFMICGVLYVTNSHLAGAKVYFAYFTNTSSYEYTDVPFHNQYSHISMLDYNPRERALYTWNNGHQVLYNVTLFHVISTAGDP</sequence>
<keyword evidence="7" id="KW-0325">Glycoprotein</keyword>
<name>A0A8C0P675_CANLF</name>
<evidence type="ECO:0000256" key="4">
    <source>
        <dbReference type="ARBA" id="ARBA00023018"/>
    </source>
</evidence>
<feature type="coiled-coil region" evidence="10">
    <location>
        <begin position="252"/>
        <end position="279"/>
    </location>
</feature>
<evidence type="ECO:0000313" key="13">
    <source>
        <dbReference type="Ensembl" id="ENSCAFP00030036670.1"/>
    </source>
</evidence>
<evidence type="ECO:0000256" key="1">
    <source>
        <dbReference type="ARBA" id="ARBA00004613"/>
    </source>
</evidence>
<dbReference type="InterPro" id="IPR022082">
    <property type="entry name" value="Noelin_dom"/>
</dbReference>
<evidence type="ECO:0000256" key="2">
    <source>
        <dbReference type="ARBA" id="ARBA00022525"/>
    </source>
</evidence>
<protein>
    <recommendedName>
        <fullName evidence="12">Olfactomedin-like domain-containing protein</fullName>
    </recommendedName>
</protein>
<keyword evidence="3" id="KW-0732">Signal</keyword>
<dbReference type="PROSITE" id="PS51132">
    <property type="entry name" value="OLF"/>
    <property type="match status" value="1"/>
</dbReference>
<evidence type="ECO:0000256" key="10">
    <source>
        <dbReference type="SAM" id="Coils"/>
    </source>
</evidence>
<evidence type="ECO:0000313" key="14">
    <source>
        <dbReference type="Proteomes" id="UP000694429"/>
    </source>
</evidence>
<evidence type="ECO:0000256" key="7">
    <source>
        <dbReference type="ARBA" id="ARBA00023180"/>
    </source>
</evidence>
<dbReference type="GO" id="GO:0005576">
    <property type="term" value="C:extracellular region"/>
    <property type="evidence" value="ECO:0007669"/>
    <property type="project" value="UniProtKB-SubCell"/>
</dbReference>
<organism evidence="13 14">
    <name type="scientific">Canis lupus familiaris</name>
    <name type="common">Dog</name>
    <name type="synonym">Canis familiaris</name>
    <dbReference type="NCBI Taxonomy" id="9615"/>
    <lineage>
        <taxon>Eukaryota</taxon>
        <taxon>Metazoa</taxon>
        <taxon>Chordata</taxon>
        <taxon>Craniata</taxon>
        <taxon>Vertebrata</taxon>
        <taxon>Euteleostomi</taxon>
        <taxon>Mammalia</taxon>
        <taxon>Eutheria</taxon>
        <taxon>Laurasiatheria</taxon>
        <taxon>Carnivora</taxon>
        <taxon>Caniformia</taxon>
        <taxon>Canidae</taxon>
        <taxon>Canis</taxon>
    </lineage>
</organism>
<dbReference type="SMART" id="SM00284">
    <property type="entry name" value="OLF"/>
    <property type="match status" value="1"/>
</dbReference>